<feature type="transmembrane region" description="Helical" evidence="6">
    <location>
        <begin position="115"/>
        <end position="138"/>
    </location>
</feature>
<sequence>MENSDYPKHAAAPIMGAPPIYENHGYAATAMPVPNIYNPAVHTTVVTISPSESSVIRDHLPWSIFNILYMNFCCLGLCAVVHSVKSRDRKLAGDRFGAVSHGTKARNFNIAATTLTLLLCFIMFILVVSGIITAVGSINSRYPSNPYNPYNPYRGPQ</sequence>
<keyword evidence="3 6" id="KW-0812">Transmembrane</keyword>
<dbReference type="GO" id="GO:0005886">
    <property type="term" value="C:plasma membrane"/>
    <property type="evidence" value="ECO:0007669"/>
    <property type="project" value="TreeGrafter"/>
</dbReference>
<evidence type="ECO:0000256" key="6">
    <source>
        <dbReference type="SAM" id="Phobius"/>
    </source>
</evidence>
<dbReference type="AlphaFoldDB" id="A0AAD1TKH5"/>
<evidence type="ECO:0000313" key="7">
    <source>
        <dbReference type="EMBL" id="CAH2326187.1"/>
    </source>
</evidence>
<protein>
    <submittedName>
        <fullName evidence="7">Dispanin subfamily A member 2b-like</fullName>
    </submittedName>
</protein>
<organism evidence="7 8">
    <name type="scientific">Pelobates cultripes</name>
    <name type="common">Western spadefoot toad</name>
    <dbReference type="NCBI Taxonomy" id="61616"/>
    <lineage>
        <taxon>Eukaryota</taxon>
        <taxon>Metazoa</taxon>
        <taxon>Chordata</taxon>
        <taxon>Craniata</taxon>
        <taxon>Vertebrata</taxon>
        <taxon>Euteleostomi</taxon>
        <taxon>Amphibia</taxon>
        <taxon>Batrachia</taxon>
        <taxon>Anura</taxon>
        <taxon>Pelobatoidea</taxon>
        <taxon>Pelobatidae</taxon>
        <taxon>Pelobates</taxon>
    </lineage>
</organism>
<evidence type="ECO:0000256" key="3">
    <source>
        <dbReference type="ARBA" id="ARBA00022692"/>
    </source>
</evidence>
<dbReference type="PANTHER" id="PTHR13999">
    <property type="entry name" value="INTERFERON INDUCIBLE TRANSMEMBRANE PROTEIN"/>
    <property type="match status" value="1"/>
</dbReference>
<keyword evidence="4 6" id="KW-1133">Transmembrane helix</keyword>
<accession>A0AAD1TKH5</accession>
<evidence type="ECO:0000256" key="2">
    <source>
        <dbReference type="ARBA" id="ARBA00006843"/>
    </source>
</evidence>
<dbReference type="InterPro" id="IPR007593">
    <property type="entry name" value="CD225/Dispanin_fam"/>
</dbReference>
<dbReference type="PANTHER" id="PTHR13999:SF4">
    <property type="entry name" value="INTERFERON-INDUCED TRANSMEMBRANE PROTEIN 3"/>
    <property type="match status" value="1"/>
</dbReference>
<evidence type="ECO:0000256" key="4">
    <source>
        <dbReference type="ARBA" id="ARBA00022989"/>
    </source>
</evidence>
<proteinExistence type="inferred from homology"/>
<gene>
    <name evidence="7" type="ORF">PECUL_23A056088</name>
</gene>
<keyword evidence="8" id="KW-1185">Reference proteome</keyword>
<dbReference type="EMBL" id="OW240923">
    <property type="protein sequence ID" value="CAH2326187.1"/>
    <property type="molecule type" value="Genomic_DNA"/>
</dbReference>
<dbReference type="Proteomes" id="UP001295444">
    <property type="component" value="Chromosome 12"/>
</dbReference>
<keyword evidence="5 6" id="KW-0472">Membrane</keyword>
<comment type="subcellular location">
    <subcellularLocation>
        <location evidence="1">Membrane</location>
    </subcellularLocation>
</comment>
<evidence type="ECO:0000313" key="8">
    <source>
        <dbReference type="Proteomes" id="UP001295444"/>
    </source>
</evidence>
<name>A0AAD1TKH5_PELCU</name>
<comment type="similarity">
    <text evidence="2">Belongs to the CD225/Dispanin family.</text>
</comment>
<evidence type="ECO:0000256" key="5">
    <source>
        <dbReference type="ARBA" id="ARBA00023136"/>
    </source>
</evidence>
<dbReference type="Pfam" id="PF04505">
    <property type="entry name" value="CD225"/>
    <property type="match status" value="1"/>
</dbReference>
<dbReference type="InterPro" id="IPR051517">
    <property type="entry name" value="IFITM_antiviral_protein"/>
</dbReference>
<feature type="transmembrane region" description="Helical" evidence="6">
    <location>
        <begin position="60"/>
        <end position="81"/>
    </location>
</feature>
<evidence type="ECO:0000256" key="1">
    <source>
        <dbReference type="ARBA" id="ARBA00004370"/>
    </source>
</evidence>
<reference evidence="7" key="1">
    <citation type="submission" date="2022-03" db="EMBL/GenBank/DDBJ databases">
        <authorList>
            <person name="Alioto T."/>
            <person name="Alioto T."/>
            <person name="Gomez Garrido J."/>
        </authorList>
    </citation>
    <scope>NUCLEOTIDE SEQUENCE</scope>
</reference>